<keyword evidence="5" id="KW-0460">Magnesium</keyword>
<comment type="cofactor">
    <cofactor evidence="1">
        <name>Mg(2+)</name>
        <dbReference type="ChEBI" id="CHEBI:18420"/>
    </cofactor>
</comment>
<dbReference type="PROSITE" id="PS00444">
    <property type="entry name" value="POLYPRENYL_SYNTHASE_2"/>
    <property type="match status" value="1"/>
</dbReference>
<dbReference type="InterPro" id="IPR008949">
    <property type="entry name" value="Isoprenoid_synthase_dom_sf"/>
</dbReference>
<organism evidence="8 9">
    <name type="scientific">Frankia umida</name>
    <dbReference type="NCBI Taxonomy" id="573489"/>
    <lineage>
        <taxon>Bacteria</taxon>
        <taxon>Bacillati</taxon>
        <taxon>Actinomycetota</taxon>
        <taxon>Actinomycetes</taxon>
        <taxon>Frankiales</taxon>
        <taxon>Frankiaceae</taxon>
        <taxon>Frankia</taxon>
    </lineage>
</organism>
<dbReference type="SUPFAM" id="SSF48576">
    <property type="entry name" value="Terpenoid synthases"/>
    <property type="match status" value="1"/>
</dbReference>
<evidence type="ECO:0000313" key="9">
    <source>
        <dbReference type="Proteomes" id="UP001201873"/>
    </source>
</evidence>
<comment type="similarity">
    <text evidence="2 6">Belongs to the FPP/GGPP synthase family.</text>
</comment>
<keyword evidence="3 6" id="KW-0808">Transferase</keyword>
<sequence length="367" mass="38871">MTDIRVRVSAVLRQFLADRGVTLLEIDPELAPFLEVAEQVLLGGGKRLRPAFCYWGWRGVGAADGPEIVMAAASLEVLHACALVHDDLMDASELRRGRASAHRDLALRHRARGLPGDSDRFGQSAAILLGDLFLSWADDLLMASGLEPAALLRAWPIYSRMRTELVAGQYLDLSGHPLDLGSDPPARQDDESSAPDGRPSVRIGRIARYKTAGYTVIRPLQLGALLAGAPPELLATYAAFGAPLGEAFQLRDDILDLFGDPAVTGKPAGEDLRNGRPNALLALAARQPDATGLRALVDRPDLPAALDQARAFVVSCGALELAEQRIAACAAEALAALTAATASPAPLDATTFDALSRLAVAATVRTQ</sequence>
<name>A0ABT0JWZ9_9ACTN</name>
<keyword evidence="9" id="KW-1185">Reference proteome</keyword>
<reference evidence="8 9" key="1">
    <citation type="submission" date="2022-04" db="EMBL/GenBank/DDBJ databases">
        <title>Genome diversity in the genus Frankia.</title>
        <authorList>
            <person name="Carlos-Shanley C."/>
            <person name="Hahn D."/>
        </authorList>
    </citation>
    <scope>NUCLEOTIDE SEQUENCE [LARGE SCALE GENOMIC DNA]</scope>
    <source>
        <strain evidence="8 9">Ag45/Mut15</strain>
    </source>
</reference>
<feature type="region of interest" description="Disordered" evidence="7">
    <location>
        <begin position="177"/>
        <end position="200"/>
    </location>
</feature>
<comment type="caution">
    <text evidence="8">The sequence shown here is derived from an EMBL/GenBank/DDBJ whole genome shotgun (WGS) entry which is preliminary data.</text>
</comment>
<evidence type="ECO:0000256" key="5">
    <source>
        <dbReference type="ARBA" id="ARBA00022842"/>
    </source>
</evidence>
<dbReference type="InterPro" id="IPR033749">
    <property type="entry name" value="Polyprenyl_synt_CS"/>
</dbReference>
<dbReference type="PANTHER" id="PTHR12001:SF85">
    <property type="entry name" value="SHORT CHAIN ISOPRENYL DIPHOSPHATE SYNTHASE"/>
    <property type="match status" value="1"/>
</dbReference>
<dbReference type="CDD" id="cd00685">
    <property type="entry name" value="Trans_IPPS_HT"/>
    <property type="match status" value="1"/>
</dbReference>
<dbReference type="EMBL" id="JALKFT010000007">
    <property type="protein sequence ID" value="MCK9876079.1"/>
    <property type="molecule type" value="Genomic_DNA"/>
</dbReference>
<evidence type="ECO:0000256" key="6">
    <source>
        <dbReference type="RuleBase" id="RU004466"/>
    </source>
</evidence>
<proteinExistence type="inferred from homology"/>
<evidence type="ECO:0000256" key="3">
    <source>
        <dbReference type="ARBA" id="ARBA00022679"/>
    </source>
</evidence>
<dbReference type="Proteomes" id="UP001201873">
    <property type="component" value="Unassembled WGS sequence"/>
</dbReference>
<protein>
    <submittedName>
        <fullName evidence="8">Polyprenyl synthetase family protein</fullName>
    </submittedName>
</protein>
<dbReference type="PROSITE" id="PS00723">
    <property type="entry name" value="POLYPRENYL_SYNTHASE_1"/>
    <property type="match status" value="1"/>
</dbReference>
<dbReference type="Pfam" id="PF00348">
    <property type="entry name" value="polyprenyl_synt"/>
    <property type="match status" value="1"/>
</dbReference>
<accession>A0ABT0JWZ9</accession>
<gene>
    <name evidence="8" type="ORF">MXD59_09870</name>
</gene>
<evidence type="ECO:0000256" key="7">
    <source>
        <dbReference type="SAM" id="MobiDB-lite"/>
    </source>
</evidence>
<evidence type="ECO:0000256" key="2">
    <source>
        <dbReference type="ARBA" id="ARBA00006706"/>
    </source>
</evidence>
<dbReference type="SFLD" id="SFLDS00005">
    <property type="entry name" value="Isoprenoid_Synthase_Type_I"/>
    <property type="match status" value="1"/>
</dbReference>
<keyword evidence="4" id="KW-0479">Metal-binding</keyword>
<dbReference type="InterPro" id="IPR000092">
    <property type="entry name" value="Polyprenyl_synt"/>
</dbReference>
<dbReference type="Gene3D" id="1.10.600.10">
    <property type="entry name" value="Farnesyl Diphosphate Synthase"/>
    <property type="match status" value="1"/>
</dbReference>
<dbReference type="PANTHER" id="PTHR12001">
    <property type="entry name" value="GERANYLGERANYL PYROPHOSPHATE SYNTHASE"/>
    <property type="match status" value="1"/>
</dbReference>
<evidence type="ECO:0000256" key="4">
    <source>
        <dbReference type="ARBA" id="ARBA00022723"/>
    </source>
</evidence>
<evidence type="ECO:0000256" key="1">
    <source>
        <dbReference type="ARBA" id="ARBA00001946"/>
    </source>
</evidence>
<dbReference type="RefSeq" id="WP_248824424.1">
    <property type="nucleotide sequence ID" value="NZ_JALKFT010000007.1"/>
</dbReference>
<evidence type="ECO:0000313" key="8">
    <source>
        <dbReference type="EMBL" id="MCK9876079.1"/>
    </source>
</evidence>